<proteinExistence type="predicted"/>
<protein>
    <submittedName>
        <fullName evidence="1">DUF5119 domain-containing protein</fullName>
    </submittedName>
</protein>
<dbReference type="Proteomes" id="UP000294527">
    <property type="component" value="Unassembled WGS sequence"/>
</dbReference>
<dbReference type="RefSeq" id="WP_048699012.1">
    <property type="nucleotide sequence ID" value="NZ_SLTU01000001.1"/>
</dbReference>
<organism evidence="1 2">
    <name type="scientific">Phocaeicola dorei</name>
    <dbReference type="NCBI Taxonomy" id="357276"/>
    <lineage>
        <taxon>Bacteria</taxon>
        <taxon>Pseudomonadati</taxon>
        <taxon>Bacteroidota</taxon>
        <taxon>Bacteroidia</taxon>
        <taxon>Bacteroidales</taxon>
        <taxon>Bacteroidaceae</taxon>
        <taxon>Phocaeicola</taxon>
    </lineage>
</organism>
<dbReference type="EMBL" id="SLTU01000001">
    <property type="protein sequence ID" value="TDA76866.1"/>
    <property type="molecule type" value="Genomic_DNA"/>
</dbReference>
<reference evidence="1 2" key="1">
    <citation type="journal article" date="2019" name="Nat. Microbiol.">
        <title>Genomic variation and strain-specific functional adaptation in the human gut microbiome during early life.</title>
        <authorList>
            <person name="Vatanen T."/>
            <person name="Plichta D.R."/>
            <person name="Somani J."/>
            <person name="Munch P.C."/>
            <person name="Arthur T.D."/>
            <person name="Hall A.B."/>
            <person name="Rudolf S."/>
            <person name="Oakeley E.J."/>
            <person name="Ke X."/>
            <person name="Young R.A."/>
            <person name="Haiser H.J."/>
            <person name="Kolde R."/>
            <person name="Yassour M."/>
            <person name="Luopajarvi K."/>
            <person name="Siljander H."/>
            <person name="Virtanen S.M."/>
            <person name="Ilonen J."/>
            <person name="Uibo R."/>
            <person name="Tillmann V."/>
            <person name="Mokurov S."/>
            <person name="Dorshakova N."/>
            <person name="Porter J.A."/>
            <person name="McHardy A.C."/>
            <person name="Lahdesmaki H."/>
            <person name="Vlamakis H."/>
            <person name="Huttenhower C."/>
            <person name="Knip M."/>
            <person name="Xavier R.J."/>
        </authorList>
    </citation>
    <scope>NUCLEOTIDE SEQUENCE [LARGE SCALE GENOMIC DNA]</scope>
    <source>
        <strain evidence="1 2">RJX1047</strain>
    </source>
</reference>
<dbReference type="InterPro" id="IPR033410">
    <property type="entry name" value="DUF5119"/>
</dbReference>
<dbReference type="Pfam" id="PF17145">
    <property type="entry name" value="DUF5119"/>
    <property type="match status" value="1"/>
</dbReference>
<dbReference type="PROSITE" id="PS51257">
    <property type="entry name" value="PROKAR_LIPOPROTEIN"/>
    <property type="match status" value="1"/>
</dbReference>
<sequence>MKKCAFAIISVVMLAVMLSCEHKELYNGIPHVVNARVIFDWQKAPDANPASMSLYLFPVGGGEVVRYDFTDRKGGTFRVSNGAYSVLCLNSDTENIRYLNTRQRETFCVTTREATLTSGYAFMNMMDVKNMHGSGAVESEPIMLPPDMIWSDYIVHVELTQKQLQTITLYPKVSVCRYSIEIRNAENLKYVSGISGVLSSLASGLFAGREETTDERVTIPFDGVISDNKTIVTGELLTFGQCHSKRNMHHLTVCAVLSDGSEWKHTYDVTEQVHTAPDPRNVHILLYGLPVPKPIANGGGFRPNVSEWETEEENIEM</sequence>
<evidence type="ECO:0000313" key="1">
    <source>
        <dbReference type="EMBL" id="TDA76866.1"/>
    </source>
</evidence>
<evidence type="ECO:0000313" key="2">
    <source>
        <dbReference type="Proteomes" id="UP000294527"/>
    </source>
</evidence>
<dbReference type="AlphaFoldDB" id="A0A4R4GJ69"/>
<comment type="caution">
    <text evidence="1">The sequence shown here is derived from an EMBL/GenBank/DDBJ whole genome shotgun (WGS) entry which is preliminary data.</text>
</comment>
<gene>
    <name evidence="1" type="ORF">E1I98_11145</name>
</gene>
<name>A0A4R4GJ69_9BACT</name>
<accession>A0A4R4GJ69</accession>